<dbReference type="Proteomes" id="UP001055811">
    <property type="component" value="Linkage Group LG06"/>
</dbReference>
<protein>
    <submittedName>
        <fullName evidence="1">Uncharacterized protein</fullName>
    </submittedName>
</protein>
<accession>A0ACB9BPY7</accession>
<sequence length="80" mass="8725">MIGIHMAIGNMCPPNGRKKSRVFVVTEDHLLFGSLTLGLCTTAFRLRLYCFLDYAGLGFQRAIVGESGCNIGRYALPQSG</sequence>
<evidence type="ECO:0000313" key="2">
    <source>
        <dbReference type="Proteomes" id="UP001055811"/>
    </source>
</evidence>
<evidence type="ECO:0000313" key="1">
    <source>
        <dbReference type="EMBL" id="KAI3724045.1"/>
    </source>
</evidence>
<keyword evidence="2" id="KW-1185">Reference proteome</keyword>
<gene>
    <name evidence="1" type="ORF">L2E82_35809</name>
</gene>
<comment type="caution">
    <text evidence="1">The sequence shown here is derived from an EMBL/GenBank/DDBJ whole genome shotgun (WGS) entry which is preliminary data.</text>
</comment>
<name>A0ACB9BPY7_CICIN</name>
<organism evidence="1 2">
    <name type="scientific">Cichorium intybus</name>
    <name type="common">Chicory</name>
    <dbReference type="NCBI Taxonomy" id="13427"/>
    <lineage>
        <taxon>Eukaryota</taxon>
        <taxon>Viridiplantae</taxon>
        <taxon>Streptophyta</taxon>
        <taxon>Embryophyta</taxon>
        <taxon>Tracheophyta</taxon>
        <taxon>Spermatophyta</taxon>
        <taxon>Magnoliopsida</taxon>
        <taxon>eudicotyledons</taxon>
        <taxon>Gunneridae</taxon>
        <taxon>Pentapetalae</taxon>
        <taxon>asterids</taxon>
        <taxon>campanulids</taxon>
        <taxon>Asterales</taxon>
        <taxon>Asteraceae</taxon>
        <taxon>Cichorioideae</taxon>
        <taxon>Cichorieae</taxon>
        <taxon>Cichoriinae</taxon>
        <taxon>Cichorium</taxon>
    </lineage>
</organism>
<proteinExistence type="predicted"/>
<dbReference type="EMBL" id="CM042014">
    <property type="protein sequence ID" value="KAI3724045.1"/>
    <property type="molecule type" value="Genomic_DNA"/>
</dbReference>
<reference evidence="1 2" key="2">
    <citation type="journal article" date="2022" name="Mol. Ecol. Resour.">
        <title>The genomes of chicory, endive, great burdock and yacon provide insights into Asteraceae paleo-polyploidization history and plant inulin production.</title>
        <authorList>
            <person name="Fan W."/>
            <person name="Wang S."/>
            <person name="Wang H."/>
            <person name="Wang A."/>
            <person name="Jiang F."/>
            <person name="Liu H."/>
            <person name="Zhao H."/>
            <person name="Xu D."/>
            <person name="Zhang Y."/>
        </authorList>
    </citation>
    <scope>NUCLEOTIDE SEQUENCE [LARGE SCALE GENOMIC DNA]</scope>
    <source>
        <strain evidence="2">cv. Punajuju</strain>
        <tissue evidence="1">Leaves</tissue>
    </source>
</reference>
<reference evidence="2" key="1">
    <citation type="journal article" date="2022" name="Mol. Ecol. Resour.">
        <title>The genomes of chicory, endive, great burdock and yacon provide insights into Asteraceae palaeo-polyploidization history and plant inulin production.</title>
        <authorList>
            <person name="Fan W."/>
            <person name="Wang S."/>
            <person name="Wang H."/>
            <person name="Wang A."/>
            <person name="Jiang F."/>
            <person name="Liu H."/>
            <person name="Zhao H."/>
            <person name="Xu D."/>
            <person name="Zhang Y."/>
        </authorList>
    </citation>
    <scope>NUCLEOTIDE SEQUENCE [LARGE SCALE GENOMIC DNA]</scope>
    <source>
        <strain evidence="2">cv. Punajuju</strain>
    </source>
</reference>